<gene>
    <name evidence="1" type="ORF">PYCCODRAFT_1432717</name>
</gene>
<organism evidence="1 2">
    <name type="scientific">Trametes coccinea (strain BRFM310)</name>
    <name type="common">Pycnoporus coccineus</name>
    <dbReference type="NCBI Taxonomy" id="1353009"/>
    <lineage>
        <taxon>Eukaryota</taxon>
        <taxon>Fungi</taxon>
        <taxon>Dikarya</taxon>
        <taxon>Basidiomycota</taxon>
        <taxon>Agaricomycotina</taxon>
        <taxon>Agaricomycetes</taxon>
        <taxon>Polyporales</taxon>
        <taxon>Polyporaceae</taxon>
        <taxon>Trametes</taxon>
    </lineage>
</organism>
<dbReference type="AlphaFoldDB" id="A0A1Y2IYE0"/>
<evidence type="ECO:0000313" key="1">
    <source>
        <dbReference type="EMBL" id="OSD04982.1"/>
    </source>
</evidence>
<protein>
    <submittedName>
        <fullName evidence="1">Uncharacterized protein</fullName>
    </submittedName>
</protein>
<keyword evidence="2" id="KW-1185">Reference proteome</keyword>
<dbReference type="OrthoDB" id="2737592at2759"/>
<evidence type="ECO:0000313" key="2">
    <source>
        <dbReference type="Proteomes" id="UP000193067"/>
    </source>
</evidence>
<reference evidence="1 2" key="1">
    <citation type="journal article" date="2015" name="Biotechnol. Biofuels">
        <title>Enhanced degradation of softwood versus hardwood by the white-rot fungus Pycnoporus coccineus.</title>
        <authorList>
            <person name="Couturier M."/>
            <person name="Navarro D."/>
            <person name="Chevret D."/>
            <person name="Henrissat B."/>
            <person name="Piumi F."/>
            <person name="Ruiz-Duenas F.J."/>
            <person name="Martinez A.T."/>
            <person name="Grigoriev I.V."/>
            <person name="Riley R."/>
            <person name="Lipzen A."/>
            <person name="Berrin J.G."/>
            <person name="Master E.R."/>
            <person name="Rosso M.N."/>
        </authorList>
    </citation>
    <scope>NUCLEOTIDE SEQUENCE [LARGE SCALE GENOMIC DNA]</scope>
    <source>
        <strain evidence="1 2">BRFM310</strain>
    </source>
</reference>
<sequence>MRDTRRQLSRLNEPSRESLKAEWTTYVDRYEQILNGSDTTASKLAAVIDVYLALQGNTEDDKEGAMITELTLLRAELERPQPDFTSECMKLSNDMKGLCSKLMGSPPRDSVASQDATPKGNINVEPVVAQSAVGFAQESPMRGRTPTNEGPRSLWSFLLPAAVSSPPIPTVLPHVGTNTSNLTQAQVMAFDRFKQLGELGANGTSSRSTGASRNLTNNILAGTINGNIQTLEAQAQQFSVFSELTQHLKNEIGAYLLAFKAAKAYPTMEKKRALTNMHARVASSSAHWRQCVIALTEGYTRVQK</sequence>
<accession>A0A1Y2IYE0</accession>
<proteinExistence type="predicted"/>
<name>A0A1Y2IYE0_TRAC3</name>
<dbReference type="EMBL" id="KZ084094">
    <property type="protein sequence ID" value="OSD04982.1"/>
    <property type="molecule type" value="Genomic_DNA"/>
</dbReference>
<dbReference type="Proteomes" id="UP000193067">
    <property type="component" value="Unassembled WGS sequence"/>
</dbReference>